<sequence length="79" mass="8888">MIVEQIPPPQSLMFHLGCHLYNSWKGCLLEQIIFWDCKASLDYREGASQGAAEYVVHSLFLNLESPGIGELELPSCIHL</sequence>
<reference evidence="2" key="1">
    <citation type="journal article" date="2016" name="Nature">
        <title>Genome evolution in the allotetraploid frog Xenopus laevis.</title>
        <authorList>
            <person name="Session A.M."/>
            <person name="Uno Y."/>
            <person name="Kwon T."/>
            <person name="Chapman J.A."/>
            <person name="Toyoda A."/>
            <person name="Takahashi S."/>
            <person name="Fukui A."/>
            <person name="Hikosaka A."/>
            <person name="Suzuki A."/>
            <person name="Kondo M."/>
            <person name="van Heeringen S.J."/>
            <person name="Quigley I."/>
            <person name="Heinz S."/>
            <person name="Ogino H."/>
            <person name="Ochi H."/>
            <person name="Hellsten U."/>
            <person name="Lyons J.B."/>
            <person name="Simakov O."/>
            <person name="Putnam N."/>
            <person name="Stites J."/>
            <person name="Kuroki Y."/>
            <person name="Tanaka T."/>
            <person name="Michiue T."/>
            <person name="Watanabe M."/>
            <person name="Bogdanovic O."/>
            <person name="Lister R."/>
            <person name="Georgiou G."/>
            <person name="Paranjpe S.S."/>
            <person name="van Kruijsbergen I."/>
            <person name="Shu S."/>
            <person name="Carlson J."/>
            <person name="Kinoshita T."/>
            <person name="Ohta Y."/>
            <person name="Mawaribuchi S."/>
            <person name="Jenkins J."/>
            <person name="Grimwood J."/>
            <person name="Schmutz J."/>
            <person name="Mitros T."/>
            <person name="Mozaffari S.V."/>
            <person name="Suzuki Y."/>
            <person name="Haramoto Y."/>
            <person name="Yamamoto T.S."/>
            <person name="Takagi C."/>
            <person name="Heald R."/>
            <person name="Miller K."/>
            <person name="Haudenschild C."/>
            <person name="Kitzman J."/>
            <person name="Nakayama T."/>
            <person name="Izutsu Y."/>
            <person name="Robert J."/>
            <person name="Fortriede J."/>
            <person name="Burns K."/>
            <person name="Lotay V."/>
            <person name="Karimi K."/>
            <person name="Yasuoka Y."/>
            <person name="Dichmann D.S."/>
            <person name="Flajnik M.F."/>
            <person name="Houston D.W."/>
            <person name="Shendure J."/>
            <person name="DuPasquier L."/>
            <person name="Vize P.D."/>
            <person name="Zorn A.M."/>
            <person name="Ito M."/>
            <person name="Marcotte E.M."/>
            <person name="Wallingford J.B."/>
            <person name="Ito Y."/>
            <person name="Asashima M."/>
            <person name="Ueno N."/>
            <person name="Matsuda Y."/>
            <person name="Veenstra G.J."/>
            <person name="Fujiyama A."/>
            <person name="Harland R.M."/>
            <person name="Taira M."/>
            <person name="Rokhsar D.S."/>
        </authorList>
    </citation>
    <scope>NUCLEOTIDE SEQUENCE [LARGE SCALE GENOMIC DNA]</scope>
    <source>
        <strain evidence="2">J</strain>
    </source>
</reference>
<evidence type="ECO:0000313" key="1">
    <source>
        <dbReference type="EMBL" id="OCT90025.1"/>
    </source>
</evidence>
<organism evidence="1 2">
    <name type="scientific">Xenopus laevis</name>
    <name type="common">African clawed frog</name>
    <dbReference type="NCBI Taxonomy" id="8355"/>
    <lineage>
        <taxon>Eukaryota</taxon>
        <taxon>Metazoa</taxon>
        <taxon>Chordata</taxon>
        <taxon>Craniata</taxon>
        <taxon>Vertebrata</taxon>
        <taxon>Euteleostomi</taxon>
        <taxon>Amphibia</taxon>
        <taxon>Batrachia</taxon>
        <taxon>Anura</taxon>
        <taxon>Pipoidea</taxon>
        <taxon>Pipidae</taxon>
        <taxon>Xenopodinae</taxon>
        <taxon>Xenopus</taxon>
        <taxon>Xenopus</taxon>
    </lineage>
</organism>
<protein>
    <submittedName>
        <fullName evidence="1">Uncharacterized protein</fullName>
    </submittedName>
</protein>
<accession>A0A974DEK2</accession>
<dbReference type="Proteomes" id="UP000694892">
    <property type="component" value="Chromosome 3L"/>
</dbReference>
<dbReference type="EMBL" id="CM004470">
    <property type="protein sequence ID" value="OCT90025.1"/>
    <property type="molecule type" value="Genomic_DNA"/>
</dbReference>
<evidence type="ECO:0000313" key="2">
    <source>
        <dbReference type="Proteomes" id="UP000694892"/>
    </source>
</evidence>
<name>A0A974DEK2_XENLA</name>
<dbReference type="AlphaFoldDB" id="A0A974DEK2"/>
<gene>
    <name evidence="1" type="ORF">XELAEV_18018640mg</name>
</gene>
<proteinExistence type="predicted"/>